<evidence type="ECO:0000313" key="4">
    <source>
        <dbReference type="Proteomes" id="UP000315648"/>
    </source>
</evidence>
<feature type="compositionally biased region" description="Low complexity" evidence="1">
    <location>
        <begin position="150"/>
        <end position="161"/>
    </location>
</feature>
<dbReference type="EMBL" id="VMBG01000002">
    <property type="protein sequence ID" value="TSJ76766.1"/>
    <property type="molecule type" value="Genomic_DNA"/>
</dbReference>
<dbReference type="Proteomes" id="UP000315648">
    <property type="component" value="Unassembled WGS sequence"/>
</dbReference>
<evidence type="ECO:0000256" key="2">
    <source>
        <dbReference type="SAM" id="Phobius"/>
    </source>
</evidence>
<feature type="region of interest" description="Disordered" evidence="1">
    <location>
        <begin position="144"/>
        <end position="167"/>
    </location>
</feature>
<proteinExistence type="predicted"/>
<name>A0A556QJE9_9BACT</name>
<sequence length="388" mass="44840">MGFTGFYLMALLPIVIGFGLWLLNHRIALWEWLLTGVLAFIVAGCFHAGAISGMTDDQEVWSGQVLSTHYRPEWRERYKEAVYRTEIYYTGTGKNRQSHTRRVFSHYETRHRTHPDEWTVNTTLFSTEVSQSKYEQIRRELGARTKAAPGRRTTGSMSSTMVSGDPNDYDTGNTSGAIIPVAKNVSFENRVKASPSTFSYRQLTPEESAKLYDYPYIGDAWSTGRNLSGTLSTRKWDELNARLGPTKHVNLIVVRLKTPEEARALEAKWIGGKKNDLVLTYGESWSYVFGWTESTLAKTKLESLLRYHYPLDDRFIPEVEKVIVAHYKMVDWHKFDYLDLKPRTAHYWWLALTMFLTQAGAMTWAFMNGENRVRRMRPITYPKYNYAS</sequence>
<keyword evidence="4" id="KW-1185">Reference proteome</keyword>
<dbReference type="RefSeq" id="WP_144230528.1">
    <property type="nucleotide sequence ID" value="NZ_CBCRVV010000009.1"/>
</dbReference>
<reference evidence="3 4" key="1">
    <citation type="submission" date="2019-07" db="EMBL/GenBank/DDBJ databases">
        <title>Description of 53C-WASEF.</title>
        <authorList>
            <person name="Pitt A."/>
            <person name="Hahn M.W."/>
        </authorList>
    </citation>
    <scope>NUCLEOTIDE SEQUENCE [LARGE SCALE GENOMIC DNA]</scope>
    <source>
        <strain evidence="3 4">53C-WASEF</strain>
    </source>
</reference>
<protein>
    <submittedName>
        <fullName evidence="3">Uncharacterized protein</fullName>
    </submittedName>
</protein>
<feature type="transmembrane region" description="Helical" evidence="2">
    <location>
        <begin position="6"/>
        <end position="23"/>
    </location>
</feature>
<dbReference type="AlphaFoldDB" id="A0A556QJE9"/>
<feature type="transmembrane region" description="Helical" evidence="2">
    <location>
        <begin position="30"/>
        <end position="50"/>
    </location>
</feature>
<accession>A0A556QJE9</accession>
<organism evidence="3 4">
    <name type="scientific">Rariglobus hedericola</name>
    <dbReference type="NCBI Taxonomy" id="2597822"/>
    <lineage>
        <taxon>Bacteria</taxon>
        <taxon>Pseudomonadati</taxon>
        <taxon>Verrucomicrobiota</taxon>
        <taxon>Opitutia</taxon>
        <taxon>Opitutales</taxon>
        <taxon>Opitutaceae</taxon>
        <taxon>Rariglobus</taxon>
    </lineage>
</organism>
<comment type="caution">
    <text evidence="3">The sequence shown here is derived from an EMBL/GenBank/DDBJ whole genome shotgun (WGS) entry which is preliminary data.</text>
</comment>
<feature type="transmembrane region" description="Helical" evidence="2">
    <location>
        <begin position="347"/>
        <end position="367"/>
    </location>
</feature>
<keyword evidence="2" id="KW-0812">Transmembrane</keyword>
<evidence type="ECO:0000313" key="3">
    <source>
        <dbReference type="EMBL" id="TSJ76766.1"/>
    </source>
</evidence>
<keyword evidence="2" id="KW-0472">Membrane</keyword>
<dbReference type="OrthoDB" id="9255841at2"/>
<keyword evidence="2" id="KW-1133">Transmembrane helix</keyword>
<evidence type="ECO:0000256" key="1">
    <source>
        <dbReference type="SAM" id="MobiDB-lite"/>
    </source>
</evidence>
<gene>
    <name evidence="3" type="ORF">FPL22_11615</name>
</gene>